<keyword evidence="1 4" id="KW-0489">Methyltransferase</keyword>
<dbReference type="PANTHER" id="PTHR43861:SF1">
    <property type="entry name" value="TRANS-ACONITATE 2-METHYLTRANSFERASE"/>
    <property type="match status" value="1"/>
</dbReference>
<dbReference type="KEGG" id="bco:Bcell_4032"/>
<evidence type="ECO:0000256" key="1">
    <source>
        <dbReference type="ARBA" id="ARBA00022603"/>
    </source>
</evidence>
<dbReference type="AlphaFoldDB" id="E6TWK0"/>
<dbReference type="GO" id="GO:0032259">
    <property type="term" value="P:methylation"/>
    <property type="evidence" value="ECO:0007669"/>
    <property type="project" value="UniProtKB-KW"/>
</dbReference>
<name>E6TWK0_EVAC2</name>
<evidence type="ECO:0000259" key="3">
    <source>
        <dbReference type="Pfam" id="PF13649"/>
    </source>
</evidence>
<gene>
    <name evidence="4" type="ordered locus">Bcell_4032</name>
</gene>
<keyword evidence="2 4" id="KW-0808">Transferase</keyword>
<proteinExistence type="predicted"/>
<evidence type="ECO:0000256" key="2">
    <source>
        <dbReference type="ARBA" id="ARBA00022679"/>
    </source>
</evidence>
<dbReference type="STRING" id="649639.Bcell_4032"/>
<dbReference type="GO" id="GO:0008168">
    <property type="term" value="F:methyltransferase activity"/>
    <property type="evidence" value="ECO:0007669"/>
    <property type="project" value="UniProtKB-KW"/>
</dbReference>
<dbReference type="HOGENOM" id="CLU_069129_7_0_9"/>
<dbReference type="Gene3D" id="3.40.50.150">
    <property type="entry name" value="Vaccinia Virus protein VP39"/>
    <property type="match status" value="1"/>
</dbReference>
<dbReference type="PANTHER" id="PTHR43861">
    <property type="entry name" value="TRANS-ACONITATE 2-METHYLTRANSFERASE-RELATED"/>
    <property type="match status" value="1"/>
</dbReference>
<sequence>MTEKTTLSNFEEYENPTIYDVENNTYMDDVKFLEKWAAQTEGVIIDLACGTGRATIPLAAKGYRLIGVDVHQGMLQEAVKKSNDLDLQIEWVKQDCTRLKLNVKSNLIYCVGNSFQHFLTNEDQDNLLTGVYKHLSEDGVFIFGTRFPNEKELLVENELEYWKTYIDDRSENKVDVYTISSYDSLKQVQHNTTIRKYIYNNDVVDELKTNISLRYVFPQEMERTLTSNGLKIVNVFQDWNGTTITNQSNQMIYICKKG</sequence>
<organism evidence="4 5">
    <name type="scientific">Evansella cellulosilytica (strain ATCC 21833 / DSM 2522 / FERM P-1141 / JCM 9156 / N-4)</name>
    <name type="common">Bacillus cellulosilyticus</name>
    <dbReference type="NCBI Taxonomy" id="649639"/>
    <lineage>
        <taxon>Bacteria</taxon>
        <taxon>Bacillati</taxon>
        <taxon>Bacillota</taxon>
        <taxon>Bacilli</taxon>
        <taxon>Bacillales</taxon>
        <taxon>Bacillaceae</taxon>
        <taxon>Evansella</taxon>
    </lineage>
</organism>
<dbReference type="Proteomes" id="UP000001401">
    <property type="component" value="Chromosome"/>
</dbReference>
<dbReference type="EMBL" id="CP002394">
    <property type="protein sequence ID" value="ADU32263.1"/>
    <property type="molecule type" value="Genomic_DNA"/>
</dbReference>
<dbReference type="Pfam" id="PF13649">
    <property type="entry name" value="Methyltransf_25"/>
    <property type="match status" value="1"/>
</dbReference>
<keyword evidence="5" id="KW-1185">Reference proteome</keyword>
<dbReference type="InterPro" id="IPR041698">
    <property type="entry name" value="Methyltransf_25"/>
</dbReference>
<dbReference type="RefSeq" id="WP_013490589.1">
    <property type="nucleotide sequence ID" value="NC_014829.1"/>
</dbReference>
<evidence type="ECO:0000313" key="4">
    <source>
        <dbReference type="EMBL" id="ADU32263.1"/>
    </source>
</evidence>
<dbReference type="Gene3D" id="2.20.25.110">
    <property type="entry name" value="S-adenosyl-L-methionine-dependent methyltransferases"/>
    <property type="match status" value="1"/>
</dbReference>
<accession>E6TWK0</accession>
<dbReference type="eggNOG" id="COG0500">
    <property type="taxonomic scope" value="Bacteria"/>
</dbReference>
<dbReference type="InterPro" id="IPR029063">
    <property type="entry name" value="SAM-dependent_MTases_sf"/>
</dbReference>
<dbReference type="SUPFAM" id="SSF53335">
    <property type="entry name" value="S-adenosyl-L-methionine-dependent methyltransferases"/>
    <property type="match status" value="1"/>
</dbReference>
<reference evidence="4" key="1">
    <citation type="submission" date="2010-12" db="EMBL/GenBank/DDBJ databases">
        <title>Complete sequence of Bacillus cellulosilyticus DSM 2522.</title>
        <authorList>
            <consortium name="US DOE Joint Genome Institute"/>
            <person name="Lucas S."/>
            <person name="Copeland A."/>
            <person name="Lapidus A."/>
            <person name="Cheng J.-F."/>
            <person name="Bruce D."/>
            <person name="Goodwin L."/>
            <person name="Pitluck S."/>
            <person name="Chertkov O."/>
            <person name="Detter J.C."/>
            <person name="Han C."/>
            <person name="Tapia R."/>
            <person name="Land M."/>
            <person name="Hauser L."/>
            <person name="Jeffries C."/>
            <person name="Kyrpides N."/>
            <person name="Ivanova N."/>
            <person name="Mikhailova N."/>
            <person name="Brumm P."/>
            <person name="Mead D."/>
            <person name="Woyke T."/>
        </authorList>
    </citation>
    <scope>NUCLEOTIDE SEQUENCE [LARGE SCALE GENOMIC DNA]</scope>
    <source>
        <strain evidence="4">DSM 2522</strain>
    </source>
</reference>
<feature type="domain" description="Methyltransferase" evidence="3">
    <location>
        <begin position="44"/>
        <end position="139"/>
    </location>
</feature>
<protein>
    <submittedName>
        <fullName evidence="4">Methyltransferase type 12</fullName>
    </submittedName>
</protein>
<evidence type="ECO:0000313" key="5">
    <source>
        <dbReference type="Proteomes" id="UP000001401"/>
    </source>
</evidence>
<dbReference type="CDD" id="cd02440">
    <property type="entry name" value="AdoMet_MTases"/>
    <property type="match status" value="1"/>
</dbReference>